<feature type="compositionally biased region" description="Low complexity" evidence="1">
    <location>
        <begin position="210"/>
        <end position="220"/>
    </location>
</feature>
<organism evidence="2 3">
    <name type="scientific">Bombiscardovia apis</name>
    <dbReference type="NCBI Taxonomy" id="2932182"/>
    <lineage>
        <taxon>Bacteria</taxon>
        <taxon>Bacillati</taxon>
        <taxon>Actinomycetota</taxon>
        <taxon>Actinomycetes</taxon>
        <taxon>Bifidobacteriales</taxon>
        <taxon>Bifidobacteriaceae</taxon>
        <taxon>Bombiscardovia</taxon>
    </lineage>
</organism>
<feature type="compositionally biased region" description="Low complexity" evidence="1">
    <location>
        <begin position="165"/>
        <end position="188"/>
    </location>
</feature>
<feature type="region of interest" description="Disordered" evidence="1">
    <location>
        <begin position="1"/>
        <end position="253"/>
    </location>
</feature>
<protein>
    <recommendedName>
        <fullName evidence="4">Cell division protein</fullName>
    </recommendedName>
</protein>
<evidence type="ECO:0000256" key="1">
    <source>
        <dbReference type="SAM" id="MobiDB-lite"/>
    </source>
</evidence>
<feature type="compositionally biased region" description="Polar residues" evidence="1">
    <location>
        <begin position="112"/>
        <end position="127"/>
    </location>
</feature>
<keyword evidence="3" id="KW-1185">Reference proteome</keyword>
<feature type="compositionally biased region" description="Polar residues" evidence="1">
    <location>
        <begin position="74"/>
        <end position="88"/>
    </location>
</feature>
<sequence length="428" mass="44705">MAQATGENQSKKQAGSQTQEQAQQTAQNQPADPNARFKPPASVTDLPAQSRKTAAVEDSTRSSYIVKAKPAGTRENTAVSTHTNTSAVRSAARNAGTKTGTSLPSVRPGSPMDTQSDMPSGIHQATTPAKAMPAASGQFTAQSAIQPAAKAKTSKEQAGQAAPEAGSKPSVGAAPAGAPASPAKSAPLKPAPAKPAVNEPASAPAEVAGNPPSAANASPAQQVGSPSLRRLADLPDLQEDAQPSPSPTSRAEFTTVYDILDKMENMLEEAKSSVFAPSIAKVDREEFIGALDDLKKMLPVQLERASALMRESERRLDAAQTQSNAIVSEAQSRAADVVKEAGEQAEFLAGQENVVAIAQRKAQAIIDQAQAQSDKLVQGANEYSAKVMEALGEQLGHYQQDVQAGIEVLREREREAASKLDQSYAEEQ</sequence>
<reference evidence="2 3" key="1">
    <citation type="journal article" date="2023" name="Microbiol. Spectr.">
        <title>Symbiosis of Carpenter Bees with Uncharacterized Lactic Acid Bacteria Showing NAD Auxotrophy.</title>
        <authorList>
            <person name="Kawasaki S."/>
            <person name="Ozawa K."/>
            <person name="Mori T."/>
            <person name="Yamamoto A."/>
            <person name="Ito M."/>
            <person name="Ohkuma M."/>
            <person name="Sakamoto M."/>
            <person name="Matsutani M."/>
        </authorList>
    </citation>
    <scope>NUCLEOTIDE SEQUENCE [LARGE SCALE GENOMIC DNA]</scope>
    <source>
        <strain evidence="2 3">KimH</strain>
    </source>
</reference>
<evidence type="ECO:0000313" key="3">
    <source>
        <dbReference type="Proteomes" id="UP001321748"/>
    </source>
</evidence>
<dbReference type="EMBL" id="AP026800">
    <property type="protein sequence ID" value="BDR54203.1"/>
    <property type="molecule type" value="Genomic_DNA"/>
</dbReference>
<name>A0ABM8BBL2_9BIFI</name>
<feature type="compositionally biased region" description="Polar residues" evidence="1">
    <location>
        <begin position="1"/>
        <end position="12"/>
    </location>
</feature>
<dbReference type="Proteomes" id="UP001321748">
    <property type="component" value="Chromosome"/>
</dbReference>
<proteinExistence type="predicted"/>
<accession>A0ABM8BBL2</accession>
<gene>
    <name evidence="2" type="ORF">KIMH_03140</name>
</gene>
<feature type="compositionally biased region" description="Polar residues" evidence="1">
    <location>
        <begin position="241"/>
        <end position="252"/>
    </location>
</feature>
<evidence type="ECO:0008006" key="4">
    <source>
        <dbReference type="Google" id="ProtNLM"/>
    </source>
</evidence>
<evidence type="ECO:0000313" key="2">
    <source>
        <dbReference type="EMBL" id="BDR54203.1"/>
    </source>
</evidence>
<feature type="compositionally biased region" description="Low complexity" evidence="1">
    <location>
        <begin position="13"/>
        <end position="34"/>
    </location>
</feature>